<comment type="caution">
    <text evidence="2">The sequence shown here is derived from an EMBL/GenBank/DDBJ whole genome shotgun (WGS) entry which is preliminary data.</text>
</comment>
<dbReference type="EMBL" id="BMVU01000012">
    <property type="protein sequence ID" value="GGX74560.1"/>
    <property type="molecule type" value="Genomic_DNA"/>
</dbReference>
<reference evidence="2" key="2">
    <citation type="submission" date="2020-09" db="EMBL/GenBank/DDBJ databases">
        <authorList>
            <person name="Sun Q."/>
            <person name="Ohkuma M."/>
        </authorList>
    </citation>
    <scope>NUCLEOTIDE SEQUENCE</scope>
    <source>
        <strain evidence="2">JCM 4790</strain>
    </source>
</reference>
<dbReference type="InterPro" id="IPR027417">
    <property type="entry name" value="P-loop_NTPase"/>
</dbReference>
<keyword evidence="3" id="KW-1185">Reference proteome</keyword>
<dbReference type="AlphaFoldDB" id="A0A918KSR8"/>
<evidence type="ECO:0000313" key="3">
    <source>
        <dbReference type="Proteomes" id="UP000619244"/>
    </source>
</evidence>
<accession>A0A918KSR8</accession>
<dbReference type="PANTHER" id="PTHR10803:SF31">
    <property type="entry name" value="ATPASE RV3679-RELATED"/>
    <property type="match status" value="1"/>
</dbReference>
<proteinExistence type="predicted"/>
<organism evidence="2 3">
    <name type="scientific">Streptomyces minutiscleroticus</name>
    <dbReference type="NCBI Taxonomy" id="68238"/>
    <lineage>
        <taxon>Bacteria</taxon>
        <taxon>Bacillati</taxon>
        <taxon>Actinomycetota</taxon>
        <taxon>Actinomycetes</taxon>
        <taxon>Kitasatosporales</taxon>
        <taxon>Streptomycetaceae</taxon>
        <taxon>Streptomyces</taxon>
    </lineage>
</organism>
<gene>
    <name evidence="2" type="ORF">GCM10010358_31190</name>
</gene>
<dbReference type="Gene3D" id="3.40.50.300">
    <property type="entry name" value="P-loop containing nucleotide triphosphate hydrolases"/>
    <property type="match status" value="1"/>
</dbReference>
<dbReference type="Proteomes" id="UP000619244">
    <property type="component" value="Unassembled WGS sequence"/>
</dbReference>
<dbReference type="RefSeq" id="WP_190190825.1">
    <property type="nucleotide sequence ID" value="NZ_BMVU01000012.1"/>
</dbReference>
<evidence type="ECO:0000259" key="1">
    <source>
        <dbReference type="Pfam" id="PF02374"/>
    </source>
</evidence>
<dbReference type="GO" id="GO:0016887">
    <property type="term" value="F:ATP hydrolysis activity"/>
    <property type="evidence" value="ECO:0007669"/>
    <property type="project" value="InterPro"/>
</dbReference>
<dbReference type="PANTHER" id="PTHR10803">
    <property type="entry name" value="ARSENICAL PUMP-DRIVING ATPASE ARSENITE-TRANSLOCATING ATPASE"/>
    <property type="match status" value="1"/>
</dbReference>
<name>A0A918KSR8_9ACTN</name>
<feature type="domain" description="ArsA/GET3 Anion-transporting ATPase-like" evidence="1">
    <location>
        <begin position="5"/>
        <end position="180"/>
    </location>
</feature>
<protein>
    <submittedName>
        <fullName evidence="2">ATPase</fullName>
    </submittedName>
</protein>
<dbReference type="InterPro" id="IPR016300">
    <property type="entry name" value="ATPase_ArsA/GET3"/>
</dbReference>
<dbReference type="Pfam" id="PF02374">
    <property type="entry name" value="ArsA_ATPase"/>
    <property type="match status" value="1"/>
</dbReference>
<reference evidence="2" key="1">
    <citation type="journal article" date="2014" name="Int. J. Syst. Evol. Microbiol.">
        <title>Complete genome sequence of Corynebacterium casei LMG S-19264T (=DSM 44701T), isolated from a smear-ripened cheese.</title>
        <authorList>
            <consortium name="US DOE Joint Genome Institute (JGI-PGF)"/>
            <person name="Walter F."/>
            <person name="Albersmeier A."/>
            <person name="Kalinowski J."/>
            <person name="Ruckert C."/>
        </authorList>
    </citation>
    <scope>NUCLEOTIDE SEQUENCE</scope>
    <source>
        <strain evidence="2">JCM 4790</strain>
    </source>
</reference>
<dbReference type="SUPFAM" id="SSF52540">
    <property type="entry name" value="P-loop containing nucleoside triphosphate hydrolases"/>
    <property type="match status" value="1"/>
</dbReference>
<dbReference type="GO" id="GO:0005524">
    <property type="term" value="F:ATP binding"/>
    <property type="evidence" value="ECO:0007669"/>
    <property type="project" value="InterPro"/>
</dbReference>
<evidence type="ECO:0000313" key="2">
    <source>
        <dbReference type="EMBL" id="GGX74560.1"/>
    </source>
</evidence>
<sequence length="325" mass="35022">MSRLQVVSGKGGTGKTTVAAALALALATEGKRALLVEVEGRQGIAQLFETEALPYEERKIAVAPRGGEVYALAIDPERALLDYLQMFYKLGGAGRALKKLGAIDFATTIAPGLRDVLLTGKACEAVRRKDRDGRFAYDYVVMDAPPTGRITRFLNVNDEVAGLARIGPIHNQAQAVMRVLKSPETAVHLVTLLEEMPVQETADGIAELRAAQLPVGRVIVNMVRPAVLDEEDLRLLRDAPRAAVARSLSSVGLGGARRGGTAERLVDPLLAQAGEYAERYALERAQREVLRGLDLSLHELPLLAEGMDLAGLYELATELRQQGIS</sequence>
<dbReference type="InterPro" id="IPR025723">
    <property type="entry name" value="ArsA/GET3_ATPase-like"/>
</dbReference>